<dbReference type="AlphaFoldDB" id="A0AA95JGN3"/>
<dbReference type="Pfam" id="PF12833">
    <property type="entry name" value="HTH_18"/>
    <property type="match status" value="1"/>
</dbReference>
<organism evidence="5 6">
    <name type="scientific">Candidatus Cohnella colombiensis</name>
    <dbReference type="NCBI Taxonomy" id="3121368"/>
    <lineage>
        <taxon>Bacteria</taxon>
        <taxon>Bacillati</taxon>
        <taxon>Bacillota</taxon>
        <taxon>Bacilli</taxon>
        <taxon>Bacillales</taxon>
        <taxon>Paenibacillaceae</taxon>
        <taxon>Cohnella</taxon>
    </lineage>
</organism>
<dbReference type="GO" id="GO:0043565">
    <property type="term" value="F:sequence-specific DNA binding"/>
    <property type="evidence" value="ECO:0007669"/>
    <property type="project" value="InterPro"/>
</dbReference>
<dbReference type="SUPFAM" id="SSF51182">
    <property type="entry name" value="RmlC-like cupins"/>
    <property type="match status" value="1"/>
</dbReference>
<evidence type="ECO:0000313" key="5">
    <source>
        <dbReference type="EMBL" id="WEK55524.1"/>
    </source>
</evidence>
<feature type="domain" description="HTH araC/xylS-type" evidence="4">
    <location>
        <begin position="191"/>
        <end position="289"/>
    </location>
</feature>
<dbReference type="InterPro" id="IPR018062">
    <property type="entry name" value="HTH_AraC-typ_CS"/>
</dbReference>
<dbReference type="EMBL" id="CP119317">
    <property type="protein sequence ID" value="WEK55524.1"/>
    <property type="molecule type" value="Genomic_DNA"/>
</dbReference>
<proteinExistence type="predicted"/>
<dbReference type="PROSITE" id="PS00041">
    <property type="entry name" value="HTH_ARAC_FAMILY_1"/>
    <property type="match status" value="1"/>
</dbReference>
<protein>
    <submittedName>
        <fullName evidence="5">AraC family transcriptional regulator</fullName>
    </submittedName>
</protein>
<reference evidence="5" key="1">
    <citation type="submission" date="2023-03" db="EMBL/GenBank/DDBJ databases">
        <title>Andean soil-derived lignocellulolytic bacterial consortium as a source of novel taxa and putative plastic-active enzymes.</title>
        <authorList>
            <person name="Diaz-Garcia L."/>
            <person name="Chuvochina M."/>
            <person name="Feuerriegel G."/>
            <person name="Bunk B."/>
            <person name="Sproer C."/>
            <person name="Streit W.R."/>
            <person name="Rodriguez L.M."/>
            <person name="Overmann J."/>
            <person name="Jimenez D.J."/>
        </authorList>
    </citation>
    <scope>NUCLEOTIDE SEQUENCE</scope>
    <source>
        <strain evidence="5">MAG 2441</strain>
    </source>
</reference>
<dbReference type="GO" id="GO:0003700">
    <property type="term" value="F:DNA-binding transcription factor activity"/>
    <property type="evidence" value="ECO:0007669"/>
    <property type="project" value="InterPro"/>
</dbReference>
<evidence type="ECO:0000259" key="4">
    <source>
        <dbReference type="PROSITE" id="PS01124"/>
    </source>
</evidence>
<keyword evidence="6" id="KW-1185">Reference proteome</keyword>
<gene>
    <name evidence="5" type="ORF">P0Y55_05580</name>
</gene>
<dbReference type="Gene3D" id="1.10.10.60">
    <property type="entry name" value="Homeodomain-like"/>
    <property type="match status" value="2"/>
</dbReference>
<dbReference type="PANTHER" id="PTHR43280">
    <property type="entry name" value="ARAC-FAMILY TRANSCRIPTIONAL REGULATOR"/>
    <property type="match status" value="1"/>
</dbReference>
<dbReference type="Pfam" id="PF02311">
    <property type="entry name" value="AraC_binding"/>
    <property type="match status" value="1"/>
</dbReference>
<keyword evidence="2" id="KW-0238">DNA-binding</keyword>
<accession>A0AA95JGN3</accession>
<dbReference type="Proteomes" id="UP001178662">
    <property type="component" value="Chromosome"/>
</dbReference>
<dbReference type="InterPro" id="IPR003313">
    <property type="entry name" value="AraC-bd"/>
</dbReference>
<keyword evidence="3" id="KW-0804">Transcription</keyword>
<sequence>MRGQGSLFDQRLLEGRYLPRVFAYYYKQWNDFHMAYHQHDSTEIMYVIQGECVVEMNEGKGKEHSFKLKKGELILLDANVPHRLIVEETCRMLNVEFSFEQYDGCFPSLKELANEEDALKALLASSVSNLILRDPDEVYHALKSLVIELDKRGSDGGALDRMLLAQLLIRIGRLWRDTENESKQPSEHYVKLCMEYMQQNYDRNIQVKDIAAAVNVHPGYLHRIFKQHAGTTLTEYLTSLRMEKAKMLLLHSNIAIADIADYVGIGSRQYFHALFKKHTELTPIAFRSSINTQLLDARGK</sequence>
<dbReference type="InterPro" id="IPR009057">
    <property type="entry name" value="Homeodomain-like_sf"/>
</dbReference>
<dbReference type="InterPro" id="IPR018060">
    <property type="entry name" value="HTH_AraC"/>
</dbReference>
<dbReference type="InterPro" id="IPR011051">
    <property type="entry name" value="RmlC_Cupin_sf"/>
</dbReference>
<evidence type="ECO:0000256" key="3">
    <source>
        <dbReference type="ARBA" id="ARBA00023163"/>
    </source>
</evidence>
<evidence type="ECO:0000256" key="1">
    <source>
        <dbReference type="ARBA" id="ARBA00023015"/>
    </source>
</evidence>
<dbReference type="SMART" id="SM00342">
    <property type="entry name" value="HTH_ARAC"/>
    <property type="match status" value="1"/>
</dbReference>
<dbReference type="PROSITE" id="PS01124">
    <property type="entry name" value="HTH_ARAC_FAMILY_2"/>
    <property type="match status" value="1"/>
</dbReference>
<keyword evidence="1" id="KW-0805">Transcription regulation</keyword>
<dbReference type="InterPro" id="IPR014710">
    <property type="entry name" value="RmlC-like_jellyroll"/>
</dbReference>
<evidence type="ECO:0000256" key="2">
    <source>
        <dbReference type="ARBA" id="ARBA00023125"/>
    </source>
</evidence>
<name>A0AA95JGN3_9BACL</name>
<dbReference type="PANTHER" id="PTHR43280:SF28">
    <property type="entry name" value="HTH-TYPE TRANSCRIPTIONAL ACTIVATOR RHAS"/>
    <property type="match status" value="1"/>
</dbReference>
<dbReference type="SUPFAM" id="SSF46689">
    <property type="entry name" value="Homeodomain-like"/>
    <property type="match status" value="2"/>
</dbReference>
<evidence type="ECO:0000313" key="6">
    <source>
        <dbReference type="Proteomes" id="UP001178662"/>
    </source>
</evidence>
<dbReference type="Gene3D" id="2.60.120.10">
    <property type="entry name" value="Jelly Rolls"/>
    <property type="match status" value="1"/>
</dbReference>